<evidence type="ECO:0000256" key="7">
    <source>
        <dbReference type="ARBA" id="ARBA00022723"/>
    </source>
</evidence>
<evidence type="ECO:0000256" key="8">
    <source>
        <dbReference type="ARBA" id="ARBA00022737"/>
    </source>
</evidence>
<dbReference type="GO" id="GO:0008270">
    <property type="term" value="F:zinc ion binding"/>
    <property type="evidence" value="ECO:0007669"/>
    <property type="project" value="UniProtKB-KW"/>
</dbReference>
<keyword evidence="9 12" id="KW-0863">Zinc-finger</keyword>
<reference evidence="19" key="1">
    <citation type="submission" date="2023-07" db="EMBL/GenBank/DDBJ databases">
        <title>A chromosome-level genome assembly of Lolium multiflorum.</title>
        <authorList>
            <person name="Chen Y."/>
            <person name="Copetti D."/>
            <person name="Kolliker R."/>
            <person name="Studer B."/>
        </authorList>
    </citation>
    <scope>NUCLEOTIDE SEQUENCE</scope>
    <source>
        <strain evidence="19">02402/16</strain>
        <tissue evidence="19">Leaf</tissue>
    </source>
</reference>
<dbReference type="Gene3D" id="3.10.110.10">
    <property type="entry name" value="Ubiquitin Conjugating Enzyme"/>
    <property type="match status" value="1"/>
</dbReference>
<evidence type="ECO:0000256" key="5">
    <source>
        <dbReference type="ARBA" id="ARBA00012251"/>
    </source>
</evidence>
<dbReference type="SMART" id="SM00184">
    <property type="entry name" value="RING"/>
    <property type="match status" value="2"/>
</dbReference>
<keyword evidence="7" id="KW-0479">Metal-binding</keyword>
<keyword evidence="15" id="KW-0472">Membrane</keyword>
<dbReference type="PANTHER" id="PTHR11685">
    <property type="entry name" value="RBR FAMILY RING FINGER AND IBR DOMAIN-CONTAINING"/>
    <property type="match status" value="1"/>
</dbReference>
<evidence type="ECO:0000256" key="12">
    <source>
        <dbReference type="PROSITE-ProRule" id="PRU00175"/>
    </source>
</evidence>
<keyword evidence="8" id="KW-0677">Repeat</keyword>
<comment type="similarity">
    <text evidence="4">Belongs to the RBR family. Ariadne subfamily.</text>
</comment>
<dbReference type="Gene3D" id="3.30.40.10">
    <property type="entry name" value="Zinc/RING finger domain, C3HC4 (zinc finger)"/>
    <property type="match status" value="1"/>
</dbReference>
<dbReference type="EMBL" id="JAUUTY010000002">
    <property type="protein sequence ID" value="KAK1685128.1"/>
    <property type="molecule type" value="Genomic_DNA"/>
</dbReference>
<dbReference type="InterPro" id="IPR002867">
    <property type="entry name" value="IBR_dom"/>
</dbReference>
<keyword evidence="11" id="KW-0862">Zinc</keyword>
<dbReference type="SMART" id="SM00591">
    <property type="entry name" value="RWD"/>
    <property type="match status" value="1"/>
</dbReference>
<dbReference type="InterPro" id="IPR031127">
    <property type="entry name" value="E3_UB_ligase_RBR"/>
</dbReference>
<comment type="function">
    <text evidence="3">Might act as an E3 ubiquitin-protein ligase, or as part of E3 complex, which accepts ubiquitin from specific E2 ubiquitin-conjugating enzymes and then transfers it to substrates.</text>
</comment>
<dbReference type="SUPFAM" id="SSF54495">
    <property type="entry name" value="UBC-like"/>
    <property type="match status" value="2"/>
</dbReference>
<dbReference type="Pfam" id="PF26200">
    <property type="entry name" value="Rcat_RNF216"/>
    <property type="match status" value="1"/>
</dbReference>
<keyword evidence="6" id="KW-0808">Transferase</keyword>
<evidence type="ECO:0000256" key="9">
    <source>
        <dbReference type="ARBA" id="ARBA00022771"/>
    </source>
</evidence>
<dbReference type="Gene3D" id="1.20.120.1750">
    <property type="match status" value="1"/>
</dbReference>
<evidence type="ECO:0000256" key="2">
    <source>
        <dbReference type="ARBA" id="ARBA00001947"/>
    </source>
</evidence>
<evidence type="ECO:0000256" key="6">
    <source>
        <dbReference type="ARBA" id="ARBA00022679"/>
    </source>
</evidence>
<dbReference type="InterPro" id="IPR006575">
    <property type="entry name" value="RWD_dom"/>
</dbReference>
<comment type="cofactor">
    <cofactor evidence="2">
        <name>Zn(2+)</name>
        <dbReference type="ChEBI" id="CHEBI:29105"/>
    </cofactor>
</comment>
<feature type="domain" description="RING-type" evidence="16">
    <location>
        <begin position="401"/>
        <end position="449"/>
    </location>
</feature>
<dbReference type="InterPro" id="IPR017907">
    <property type="entry name" value="Znf_RING_CS"/>
</dbReference>
<keyword evidence="13" id="KW-0175">Coiled coil</keyword>
<evidence type="ECO:0000256" key="3">
    <source>
        <dbReference type="ARBA" id="ARBA00003976"/>
    </source>
</evidence>
<dbReference type="InterPro" id="IPR044066">
    <property type="entry name" value="TRIAD_supradom"/>
</dbReference>
<evidence type="ECO:0000256" key="1">
    <source>
        <dbReference type="ARBA" id="ARBA00001798"/>
    </source>
</evidence>
<organism evidence="19 20">
    <name type="scientific">Lolium multiflorum</name>
    <name type="common">Italian ryegrass</name>
    <name type="synonym">Lolium perenne subsp. multiflorum</name>
    <dbReference type="NCBI Taxonomy" id="4521"/>
    <lineage>
        <taxon>Eukaryota</taxon>
        <taxon>Viridiplantae</taxon>
        <taxon>Streptophyta</taxon>
        <taxon>Embryophyta</taxon>
        <taxon>Tracheophyta</taxon>
        <taxon>Spermatophyta</taxon>
        <taxon>Magnoliopsida</taxon>
        <taxon>Liliopsida</taxon>
        <taxon>Poales</taxon>
        <taxon>Poaceae</taxon>
        <taxon>BOP clade</taxon>
        <taxon>Pooideae</taxon>
        <taxon>Poodae</taxon>
        <taxon>Poeae</taxon>
        <taxon>Poeae Chloroplast Group 2 (Poeae type)</taxon>
        <taxon>Loliodinae</taxon>
        <taxon>Loliinae</taxon>
        <taxon>Lolium</taxon>
    </lineage>
</organism>
<comment type="catalytic activity">
    <reaction evidence="1">
        <text>[E2 ubiquitin-conjugating enzyme]-S-ubiquitinyl-L-cysteine + [acceptor protein]-L-lysine = [E2 ubiquitin-conjugating enzyme]-L-cysteine + [acceptor protein]-N(6)-ubiquitinyl-L-lysine.</text>
        <dbReference type="EC" id="2.3.2.31"/>
    </reaction>
</comment>
<dbReference type="InterPro" id="IPR013083">
    <property type="entry name" value="Znf_RING/FYVE/PHD"/>
</dbReference>
<evidence type="ECO:0000313" key="20">
    <source>
        <dbReference type="Proteomes" id="UP001231189"/>
    </source>
</evidence>
<dbReference type="GO" id="GO:0016567">
    <property type="term" value="P:protein ubiquitination"/>
    <property type="evidence" value="ECO:0007669"/>
    <property type="project" value="InterPro"/>
</dbReference>
<dbReference type="FunFam" id="3.30.40.10:FF:000358">
    <property type="entry name" value="RBR-type E3 ubiquitin transferase"/>
    <property type="match status" value="1"/>
</dbReference>
<feature type="region of interest" description="Disordered" evidence="14">
    <location>
        <begin position="1"/>
        <end position="45"/>
    </location>
</feature>
<dbReference type="PROSITE" id="PS00518">
    <property type="entry name" value="ZF_RING_1"/>
    <property type="match status" value="1"/>
</dbReference>
<feature type="transmembrane region" description="Helical" evidence="15">
    <location>
        <begin position="205"/>
        <end position="223"/>
    </location>
</feature>
<dbReference type="AlphaFoldDB" id="A0AAD8X0N6"/>
<dbReference type="PROSITE" id="PS50089">
    <property type="entry name" value="ZF_RING_2"/>
    <property type="match status" value="1"/>
</dbReference>
<dbReference type="Pfam" id="PF01485">
    <property type="entry name" value="IBR"/>
    <property type="match status" value="1"/>
</dbReference>
<dbReference type="SMART" id="SM00647">
    <property type="entry name" value="IBR"/>
    <property type="match status" value="3"/>
</dbReference>
<feature type="domain" description="RWD" evidence="17">
    <location>
        <begin position="170"/>
        <end position="346"/>
    </location>
</feature>
<dbReference type="InterPro" id="IPR016135">
    <property type="entry name" value="UBQ-conjugating_enzyme/RWD"/>
</dbReference>
<dbReference type="EC" id="2.3.2.31" evidence="5"/>
<evidence type="ECO:0000313" key="19">
    <source>
        <dbReference type="EMBL" id="KAK1685128.1"/>
    </source>
</evidence>
<feature type="domain" description="RING-type" evidence="18">
    <location>
        <begin position="397"/>
        <end position="618"/>
    </location>
</feature>
<evidence type="ECO:0000256" key="14">
    <source>
        <dbReference type="SAM" id="MobiDB-lite"/>
    </source>
</evidence>
<proteinExistence type="inferred from homology"/>
<evidence type="ECO:0000256" key="10">
    <source>
        <dbReference type="ARBA" id="ARBA00022786"/>
    </source>
</evidence>
<protein>
    <recommendedName>
        <fullName evidence="5">RBR-type E3 ubiquitin transferase</fullName>
        <ecNumber evidence="5">2.3.2.31</ecNumber>
    </recommendedName>
</protein>
<evidence type="ECO:0000259" key="17">
    <source>
        <dbReference type="PROSITE" id="PS50908"/>
    </source>
</evidence>
<dbReference type="CDD" id="cd23821">
    <property type="entry name" value="RWD_IMPACT"/>
    <property type="match status" value="1"/>
</dbReference>
<feature type="coiled-coil region" evidence="13">
    <location>
        <begin position="151"/>
        <end position="178"/>
    </location>
</feature>
<dbReference type="Proteomes" id="UP001231189">
    <property type="component" value="Unassembled WGS sequence"/>
</dbReference>
<dbReference type="CDD" id="cd20341">
    <property type="entry name" value="BRcat_RBR_RNF14"/>
    <property type="match status" value="1"/>
</dbReference>
<keyword evidence="10" id="KW-0833">Ubl conjugation pathway</keyword>
<comment type="caution">
    <text evidence="19">The sequence shown here is derived from an EMBL/GenBank/DDBJ whole genome shotgun (WGS) entry which is preliminary data.</text>
</comment>
<dbReference type="GO" id="GO:0061630">
    <property type="term" value="F:ubiquitin protein ligase activity"/>
    <property type="evidence" value="ECO:0007669"/>
    <property type="project" value="UniProtKB-EC"/>
</dbReference>
<evidence type="ECO:0000256" key="11">
    <source>
        <dbReference type="ARBA" id="ARBA00022833"/>
    </source>
</evidence>
<dbReference type="Pfam" id="PF05773">
    <property type="entry name" value="RWD"/>
    <property type="match status" value="1"/>
</dbReference>
<dbReference type="InterPro" id="IPR001841">
    <property type="entry name" value="Znf_RING"/>
</dbReference>
<accession>A0AAD8X0N6</accession>
<evidence type="ECO:0000259" key="16">
    <source>
        <dbReference type="PROSITE" id="PS50089"/>
    </source>
</evidence>
<evidence type="ECO:0000259" key="18">
    <source>
        <dbReference type="PROSITE" id="PS51873"/>
    </source>
</evidence>
<keyword evidence="15" id="KW-1133">Transmembrane helix</keyword>
<sequence>MAAASVGGATSHRIPSPELSSQASSSTHSSSSRAAEAEARTVSCDGGAEEDVLHLDSPWVAAAEADSRLEEAAMAAAAAGLRLCAENEAEADEIRDNLQRQDDELLHNVQKAGPVYRGTGRALGFTGMHRDKVLASIPCSRCYTFVGLRLCAENEAEADEIRDNLQRQDDELMALEAIYGDDLAVLENKGGLRHFQVTYTVHQCFLWAIKALFLMIFFKFLYFQIYIRYELQNGAEVCAKFSPVNRIGEDRGCPDDDCIEQPEEDKGDDFSYSCNFEHLPPLILTCLLPQSYPSKEPPYFTVTAKWMDGPNVSQLCEMLDTIWAELPGEEVVYRWVEWIHTSSLPHLGFDNKITLGPDIPKHTGDSRAISRSLSLESVIPLMLSYSSRKCHQVFLEDLHMCMICLNQSKGSNFIKLPCQHLFCVKCMETLCRMHVKDGTFFQLVCPDTKCNVSIPPYLLKRLLGEEEFERWDKLSLEKALDSMSDVVQCPRCAISCLEDEDSNAQCPKCCFVFCSVCKDPRHPGKLCLTLEEKLQRQQASGKMATRGMVEDMISVKLLYSNARSCPKCQMTISKTDGCNKVVCSSCGQAFCFRCGKAIIAGYAHFSGRCDLFHHKEKDTTDWGKLLEQLETRNRVRTEKQPVGSTIKCPKCRQKIYKDDDKYIFCWACQASYCTLCKKQVQFAGEQSEHWGSQDCVKIKILQIKHAFNQRSPKYPSENYKQQ</sequence>
<evidence type="ECO:0000256" key="13">
    <source>
        <dbReference type="SAM" id="Coils"/>
    </source>
</evidence>
<name>A0AAD8X0N6_LOLMU</name>
<evidence type="ECO:0000256" key="4">
    <source>
        <dbReference type="ARBA" id="ARBA00005884"/>
    </source>
</evidence>
<keyword evidence="20" id="KW-1185">Reference proteome</keyword>
<dbReference type="SUPFAM" id="SSF57850">
    <property type="entry name" value="RING/U-box"/>
    <property type="match status" value="4"/>
</dbReference>
<keyword evidence="15" id="KW-0812">Transmembrane</keyword>
<dbReference type="PROSITE" id="PS51873">
    <property type="entry name" value="TRIAD"/>
    <property type="match status" value="1"/>
</dbReference>
<dbReference type="PROSITE" id="PS50908">
    <property type="entry name" value="RWD"/>
    <property type="match status" value="1"/>
</dbReference>
<gene>
    <name evidence="19" type="ORF">QYE76_045976</name>
</gene>
<feature type="compositionally biased region" description="Low complexity" evidence="14">
    <location>
        <begin position="16"/>
        <end position="34"/>
    </location>
</feature>
<evidence type="ECO:0000256" key="15">
    <source>
        <dbReference type="SAM" id="Phobius"/>
    </source>
</evidence>